<dbReference type="AlphaFoldDB" id="A0A231Q483"/>
<dbReference type="EMBL" id="LUGO01000022">
    <property type="protein sequence ID" value="OXS41883.1"/>
    <property type="molecule type" value="Genomic_DNA"/>
</dbReference>
<evidence type="ECO:0000259" key="1">
    <source>
        <dbReference type="Pfam" id="PF00535"/>
    </source>
</evidence>
<dbReference type="InterPro" id="IPR001173">
    <property type="entry name" value="Glyco_trans_2-like"/>
</dbReference>
<organism evidence="2 3">
    <name type="scientific">Ligilactobacillus agilis</name>
    <dbReference type="NCBI Taxonomy" id="1601"/>
    <lineage>
        <taxon>Bacteria</taxon>
        <taxon>Bacillati</taxon>
        <taxon>Bacillota</taxon>
        <taxon>Bacilli</taxon>
        <taxon>Lactobacillales</taxon>
        <taxon>Lactobacillaceae</taxon>
        <taxon>Ligilactobacillus</taxon>
    </lineage>
</organism>
<dbReference type="RefSeq" id="WP_179211199.1">
    <property type="nucleotide sequence ID" value="NZ_LUGD01000026.1"/>
</dbReference>
<feature type="domain" description="Glycosyltransferase 2-like" evidence="1">
    <location>
        <begin position="6"/>
        <end position="122"/>
    </location>
</feature>
<accession>A0A231Q483</accession>
<gene>
    <name evidence="2" type="ORF">AYP69_01620</name>
</gene>
<name>A0A231Q483_9LACO</name>
<dbReference type="Proteomes" id="UP000215261">
    <property type="component" value="Unassembled WGS sequence"/>
</dbReference>
<sequence length="191" mass="21731">MDLRQNERANLKRCLGGLLYQSYTNLEILVLTKGTLTKQQAGFLAELQPYHRLEIVEASQLKEAVAKASGAYVYFLNINDLLLKEDVLAKFYQVANKGADLVASDYQRFDYQTNMIYWINKEEQVAFLGATNNQQYQRELGELTGWLVKTSLAKECLASGVSEQLAPKLLKQEAKQVAVISEQLWLKTFNK</sequence>
<reference evidence="2 3" key="1">
    <citation type="submission" date="2016-03" db="EMBL/GenBank/DDBJ databases">
        <title>Sequencing of Lactobacillus Species from Commercial Turkeys.</title>
        <authorList>
            <person name="Johnson T.J."/>
            <person name="Youmans B.P."/>
            <person name="Case K.A."/>
        </authorList>
    </citation>
    <scope>NUCLEOTIDE SEQUENCE [LARGE SCALE GENOMIC DNA]</scope>
    <source>
        <strain evidence="2 3">UMNLA1</strain>
    </source>
</reference>
<dbReference type="Pfam" id="PF00535">
    <property type="entry name" value="Glycos_transf_2"/>
    <property type="match status" value="1"/>
</dbReference>
<evidence type="ECO:0000313" key="2">
    <source>
        <dbReference type="EMBL" id="OXS41883.1"/>
    </source>
</evidence>
<evidence type="ECO:0000313" key="3">
    <source>
        <dbReference type="Proteomes" id="UP000215261"/>
    </source>
</evidence>
<comment type="caution">
    <text evidence="2">The sequence shown here is derived from an EMBL/GenBank/DDBJ whole genome shotgun (WGS) entry which is preliminary data.</text>
</comment>
<dbReference type="Gene3D" id="3.90.550.10">
    <property type="entry name" value="Spore Coat Polysaccharide Biosynthesis Protein SpsA, Chain A"/>
    <property type="match status" value="1"/>
</dbReference>
<dbReference type="SUPFAM" id="SSF53448">
    <property type="entry name" value="Nucleotide-diphospho-sugar transferases"/>
    <property type="match status" value="1"/>
</dbReference>
<protein>
    <recommendedName>
        <fullName evidence="1">Glycosyltransferase 2-like domain-containing protein</fullName>
    </recommendedName>
</protein>
<proteinExistence type="predicted"/>
<dbReference type="InterPro" id="IPR029044">
    <property type="entry name" value="Nucleotide-diphossugar_trans"/>
</dbReference>